<gene>
    <name evidence="12 16" type="primary">dapA</name>
    <name evidence="16" type="ORF">HCN83_01720</name>
</gene>
<dbReference type="GO" id="GO:0009089">
    <property type="term" value="P:lysine biosynthetic process via diaminopimelate"/>
    <property type="evidence" value="ECO:0007669"/>
    <property type="project" value="UniProtKB-UniRule"/>
</dbReference>
<dbReference type="GO" id="GO:0005829">
    <property type="term" value="C:cytosol"/>
    <property type="evidence" value="ECO:0007669"/>
    <property type="project" value="TreeGrafter"/>
</dbReference>
<dbReference type="SMART" id="SM01130">
    <property type="entry name" value="DHDPS"/>
    <property type="match status" value="1"/>
</dbReference>
<feature type="site" description="Part of a proton relay during catalysis" evidence="12">
    <location>
        <position position="108"/>
    </location>
</feature>
<keyword evidence="10 12" id="KW-0704">Schiff base</keyword>
<feature type="binding site" evidence="12 15">
    <location>
        <position position="46"/>
    </location>
    <ligand>
        <name>pyruvate</name>
        <dbReference type="ChEBI" id="CHEBI:15361"/>
    </ligand>
</feature>
<dbReference type="AlphaFoldDB" id="A0A969PMT6"/>
<feature type="active site" description="Schiff-base intermediate with substrate" evidence="12 14">
    <location>
        <position position="162"/>
    </location>
</feature>
<keyword evidence="8 12" id="KW-0457">Lysine biosynthesis</keyword>
<keyword evidence="5 12" id="KW-0963">Cytoplasm</keyword>
<comment type="similarity">
    <text evidence="3 12 13">Belongs to the DapA family.</text>
</comment>
<feature type="binding site" evidence="12 15">
    <location>
        <position position="204"/>
    </location>
    <ligand>
        <name>pyruvate</name>
        <dbReference type="ChEBI" id="CHEBI:15361"/>
    </ligand>
</feature>
<accession>A0A969PMT6</accession>
<dbReference type="PROSITE" id="PS00666">
    <property type="entry name" value="DHDPS_2"/>
    <property type="match status" value="1"/>
</dbReference>
<comment type="caution">
    <text evidence="16">The sequence shown here is derived from an EMBL/GenBank/DDBJ whole genome shotgun (WGS) entry which is preliminary data.</text>
</comment>
<keyword evidence="17" id="KW-1185">Reference proteome</keyword>
<dbReference type="PIRSF" id="PIRSF001365">
    <property type="entry name" value="DHDPS"/>
    <property type="match status" value="1"/>
</dbReference>
<dbReference type="EMBL" id="JAATHJ010000002">
    <property type="protein sequence ID" value="NJP36300.1"/>
    <property type="molecule type" value="Genomic_DNA"/>
</dbReference>
<sequence length="297" mass="31722">MKLGNVVTAMITPFNHQGAVDFDQLGPLVDLLIERGTEAVISGGTTGESATLSMKEKAELYRETVKAANGRIPVIAGTGMNDTRATAELSIQAEKDGADGIMLVAPYYNKPSQQGMFEHFKTIAEKVNIPVMIYNVPGRTMVNLLPETVIALSEIPNITAVKEASGNLDQLTALVAGTPANFSVYSGDDSLTLPSVAVGADGIVSVSSHIIGREMQEMIAHYREGRPEQAASMHQKLVPFMKAMFIAPSPSPLKTALSMQGFDTGGVRLPLVALDETERALVQRALQDVSSMSRFSS</sequence>
<comment type="subunit">
    <text evidence="12">Homotetramer; dimer of dimers.</text>
</comment>
<keyword evidence="7 12" id="KW-0220">Diaminopimelate biosynthesis</keyword>
<dbReference type="RefSeq" id="WP_168004591.1">
    <property type="nucleotide sequence ID" value="NZ_JAATHJ010000002.1"/>
</dbReference>
<comment type="caution">
    <text evidence="12">Was originally thought to be a dihydrodipicolinate synthase (DHDPS), catalyzing the condensation of (S)-aspartate-beta-semialdehyde [(S)-ASA] and pyruvate to dihydrodipicolinate (DHDP). However, it was shown in E.coli that the product of the enzymatic reaction is not dihydrodipicolinate but in fact (4S)-4-hydroxy-2,3,4,5-tetrahydro-(2S)-dipicolinic acid (HTPA), and that the consecutive dehydration reaction leading to DHDP is not spontaneous but catalyzed by DapB.</text>
</comment>
<evidence type="ECO:0000256" key="11">
    <source>
        <dbReference type="ARBA" id="ARBA00047836"/>
    </source>
</evidence>
<dbReference type="PROSITE" id="PS00665">
    <property type="entry name" value="DHDPS_1"/>
    <property type="match status" value="1"/>
</dbReference>
<evidence type="ECO:0000256" key="9">
    <source>
        <dbReference type="ARBA" id="ARBA00023239"/>
    </source>
</evidence>
<evidence type="ECO:0000256" key="15">
    <source>
        <dbReference type="PIRSR" id="PIRSR001365-2"/>
    </source>
</evidence>
<evidence type="ECO:0000256" key="6">
    <source>
        <dbReference type="ARBA" id="ARBA00022605"/>
    </source>
</evidence>
<dbReference type="GO" id="GO:0019877">
    <property type="term" value="P:diaminopimelate biosynthetic process"/>
    <property type="evidence" value="ECO:0007669"/>
    <property type="project" value="UniProtKB-UniRule"/>
</dbReference>
<evidence type="ECO:0000256" key="7">
    <source>
        <dbReference type="ARBA" id="ARBA00022915"/>
    </source>
</evidence>
<dbReference type="Proteomes" id="UP000752012">
    <property type="component" value="Unassembled WGS sequence"/>
</dbReference>
<dbReference type="GO" id="GO:0008840">
    <property type="term" value="F:4-hydroxy-tetrahydrodipicolinate synthase activity"/>
    <property type="evidence" value="ECO:0007669"/>
    <property type="project" value="UniProtKB-UniRule"/>
</dbReference>
<evidence type="ECO:0000256" key="4">
    <source>
        <dbReference type="ARBA" id="ARBA00012086"/>
    </source>
</evidence>
<dbReference type="Pfam" id="PF00701">
    <property type="entry name" value="DHDPS"/>
    <property type="match status" value="1"/>
</dbReference>
<feature type="site" description="Part of a proton relay during catalysis" evidence="12">
    <location>
        <position position="45"/>
    </location>
</feature>
<name>A0A969PMT6_9BACI</name>
<dbReference type="EC" id="4.3.3.7" evidence="4 12"/>
<dbReference type="InterPro" id="IPR020625">
    <property type="entry name" value="Schiff_base-form_aldolases_AS"/>
</dbReference>
<dbReference type="CDD" id="cd00950">
    <property type="entry name" value="DHDPS"/>
    <property type="match status" value="1"/>
</dbReference>
<comment type="pathway">
    <text evidence="2 12">Amino-acid biosynthesis; L-lysine biosynthesis via DAP pathway; (S)-tetrahydrodipicolinate from L-aspartate: step 3/4.</text>
</comment>
<dbReference type="InterPro" id="IPR005263">
    <property type="entry name" value="DapA"/>
</dbReference>
<dbReference type="PRINTS" id="PR00146">
    <property type="entry name" value="DHPICSNTHASE"/>
</dbReference>
<evidence type="ECO:0000256" key="2">
    <source>
        <dbReference type="ARBA" id="ARBA00005120"/>
    </source>
</evidence>
<evidence type="ECO:0000256" key="10">
    <source>
        <dbReference type="ARBA" id="ARBA00023270"/>
    </source>
</evidence>
<feature type="active site" description="Proton donor/acceptor" evidence="12 14">
    <location>
        <position position="134"/>
    </location>
</feature>
<evidence type="ECO:0000313" key="17">
    <source>
        <dbReference type="Proteomes" id="UP000752012"/>
    </source>
</evidence>
<dbReference type="PANTHER" id="PTHR12128:SF66">
    <property type="entry name" value="4-HYDROXY-2-OXOGLUTARATE ALDOLASE, MITOCHONDRIAL"/>
    <property type="match status" value="1"/>
</dbReference>
<proteinExistence type="inferred from homology"/>
<dbReference type="InterPro" id="IPR013785">
    <property type="entry name" value="Aldolase_TIM"/>
</dbReference>
<comment type="function">
    <text evidence="1 12">Catalyzes the condensation of (S)-aspartate-beta-semialdehyde [(S)-ASA] and pyruvate to 4-hydroxy-tetrahydrodipicolinate (HTPA).</text>
</comment>
<dbReference type="HAMAP" id="MF_00418">
    <property type="entry name" value="DapA"/>
    <property type="match status" value="1"/>
</dbReference>
<keyword evidence="9 12" id="KW-0456">Lyase</keyword>
<evidence type="ECO:0000256" key="12">
    <source>
        <dbReference type="HAMAP-Rule" id="MF_00418"/>
    </source>
</evidence>
<comment type="catalytic activity">
    <reaction evidence="11 12">
        <text>L-aspartate 4-semialdehyde + pyruvate = (2S,4S)-4-hydroxy-2,3,4,5-tetrahydrodipicolinate + H2O + H(+)</text>
        <dbReference type="Rhea" id="RHEA:34171"/>
        <dbReference type="ChEBI" id="CHEBI:15361"/>
        <dbReference type="ChEBI" id="CHEBI:15377"/>
        <dbReference type="ChEBI" id="CHEBI:15378"/>
        <dbReference type="ChEBI" id="CHEBI:67139"/>
        <dbReference type="ChEBI" id="CHEBI:537519"/>
        <dbReference type="EC" id="4.3.3.7"/>
    </reaction>
</comment>
<evidence type="ECO:0000256" key="13">
    <source>
        <dbReference type="PIRNR" id="PIRNR001365"/>
    </source>
</evidence>
<keyword evidence="6 12" id="KW-0028">Amino-acid biosynthesis</keyword>
<evidence type="ECO:0000256" key="3">
    <source>
        <dbReference type="ARBA" id="ARBA00007592"/>
    </source>
</evidence>
<organism evidence="16 17">
    <name type="scientific">Alkalicoccus luteus</name>
    <dbReference type="NCBI Taxonomy" id="1237094"/>
    <lineage>
        <taxon>Bacteria</taxon>
        <taxon>Bacillati</taxon>
        <taxon>Bacillota</taxon>
        <taxon>Bacilli</taxon>
        <taxon>Bacillales</taxon>
        <taxon>Bacillaceae</taxon>
        <taxon>Alkalicoccus</taxon>
    </lineage>
</organism>
<comment type="subcellular location">
    <subcellularLocation>
        <location evidence="12">Cytoplasm</location>
    </subcellularLocation>
</comment>
<evidence type="ECO:0000256" key="8">
    <source>
        <dbReference type="ARBA" id="ARBA00023154"/>
    </source>
</evidence>
<reference evidence="16 17" key="1">
    <citation type="submission" date="2020-03" db="EMBL/GenBank/DDBJ databases">
        <title>Assessment of the enzymatic potential of alkaline-tolerant lipase obtained from Bacillus luteus H11 (technogenic soil) for the bioremediation of saline soils contaminated with petroleum substances.</title>
        <authorList>
            <person name="Kalwasinska A."/>
        </authorList>
    </citation>
    <scope>NUCLEOTIDE SEQUENCE [LARGE SCALE GENOMIC DNA]</scope>
    <source>
        <strain evidence="16 17">H11</strain>
    </source>
</reference>
<dbReference type="Gene3D" id="3.20.20.70">
    <property type="entry name" value="Aldolase class I"/>
    <property type="match status" value="1"/>
</dbReference>
<protein>
    <recommendedName>
        <fullName evidence="4 12">4-hydroxy-tetrahydrodipicolinate synthase</fullName>
        <shortName evidence="12">HTPA synthase</shortName>
        <ecNumber evidence="4 12">4.3.3.7</ecNumber>
    </recommendedName>
</protein>
<dbReference type="InterPro" id="IPR002220">
    <property type="entry name" value="DapA-like"/>
</dbReference>
<dbReference type="SUPFAM" id="SSF51569">
    <property type="entry name" value="Aldolase"/>
    <property type="match status" value="1"/>
</dbReference>
<evidence type="ECO:0000313" key="16">
    <source>
        <dbReference type="EMBL" id="NJP36300.1"/>
    </source>
</evidence>
<evidence type="ECO:0000256" key="1">
    <source>
        <dbReference type="ARBA" id="ARBA00003294"/>
    </source>
</evidence>
<evidence type="ECO:0000256" key="5">
    <source>
        <dbReference type="ARBA" id="ARBA00022490"/>
    </source>
</evidence>
<evidence type="ECO:0000256" key="14">
    <source>
        <dbReference type="PIRSR" id="PIRSR001365-1"/>
    </source>
</evidence>
<dbReference type="NCBIfam" id="TIGR00674">
    <property type="entry name" value="dapA"/>
    <property type="match status" value="1"/>
</dbReference>
<dbReference type="PANTHER" id="PTHR12128">
    <property type="entry name" value="DIHYDRODIPICOLINATE SYNTHASE"/>
    <property type="match status" value="1"/>
</dbReference>
<dbReference type="InterPro" id="IPR020624">
    <property type="entry name" value="Schiff_base-form_aldolases_CS"/>
</dbReference>